<dbReference type="Pfam" id="PF03486">
    <property type="entry name" value="HI0933_like"/>
    <property type="match status" value="1"/>
</dbReference>
<dbReference type="Gene3D" id="3.50.50.60">
    <property type="entry name" value="FAD/NAD(P)-binding domain"/>
    <property type="match status" value="2"/>
</dbReference>
<accession>A0ABS8FT24</accession>
<name>A0ABS8FT24_9FIRM</name>
<dbReference type="SUPFAM" id="SSF160996">
    <property type="entry name" value="HI0933 insert domain-like"/>
    <property type="match status" value="1"/>
</dbReference>
<dbReference type="InterPro" id="IPR055178">
    <property type="entry name" value="RsdA/BaiN/AoA(So)-like_dom"/>
</dbReference>
<dbReference type="InterPro" id="IPR057661">
    <property type="entry name" value="RsdA/BaiN/AoA(So)_Rossmann"/>
</dbReference>
<gene>
    <name evidence="3" type="ORF">LKD70_01855</name>
</gene>
<dbReference type="PANTHER" id="PTHR42887:SF2">
    <property type="entry name" value="OS12G0638800 PROTEIN"/>
    <property type="match status" value="1"/>
</dbReference>
<evidence type="ECO:0000259" key="2">
    <source>
        <dbReference type="Pfam" id="PF22780"/>
    </source>
</evidence>
<organism evidence="3 4">
    <name type="scientific">Ruminococcus turbiniformis</name>
    <dbReference type="NCBI Taxonomy" id="2881258"/>
    <lineage>
        <taxon>Bacteria</taxon>
        <taxon>Bacillati</taxon>
        <taxon>Bacillota</taxon>
        <taxon>Clostridia</taxon>
        <taxon>Eubacteriales</taxon>
        <taxon>Oscillospiraceae</taxon>
        <taxon>Ruminococcus</taxon>
    </lineage>
</organism>
<dbReference type="EMBL" id="JAJEQX010000002">
    <property type="protein sequence ID" value="MCC2253197.1"/>
    <property type="molecule type" value="Genomic_DNA"/>
</dbReference>
<dbReference type="Pfam" id="PF22780">
    <property type="entry name" value="HI0933_like_1st"/>
    <property type="match status" value="1"/>
</dbReference>
<dbReference type="SUPFAM" id="SSF51905">
    <property type="entry name" value="FAD/NAD(P)-binding domain"/>
    <property type="match status" value="1"/>
</dbReference>
<keyword evidence="4" id="KW-1185">Reference proteome</keyword>
<feature type="domain" description="RsdA/BaiN/AoA(So)-like insert" evidence="2">
    <location>
        <begin position="53"/>
        <end position="214"/>
    </location>
</feature>
<dbReference type="InterPro" id="IPR004792">
    <property type="entry name" value="BaiN-like"/>
</dbReference>
<dbReference type="InterPro" id="IPR036188">
    <property type="entry name" value="FAD/NAD-bd_sf"/>
</dbReference>
<feature type="domain" description="RsdA/BaiN/AoA(So)-like Rossmann fold-like" evidence="1">
    <location>
        <begin position="6"/>
        <end position="267"/>
    </location>
</feature>
<comment type="caution">
    <text evidence="3">The sequence shown here is derived from an EMBL/GenBank/DDBJ whole genome shotgun (WGS) entry which is preliminary data.</text>
</comment>
<proteinExistence type="predicted"/>
<dbReference type="PANTHER" id="PTHR42887">
    <property type="entry name" value="OS12G0638800 PROTEIN"/>
    <property type="match status" value="1"/>
</dbReference>
<protein>
    <submittedName>
        <fullName evidence="3">Aminoacetone oxidase family FAD-binding enzyme</fullName>
    </submittedName>
</protein>
<dbReference type="NCBIfam" id="TIGR00275">
    <property type="entry name" value="aminoacetone oxidase family FAD-binding enzyme"/>
    <property type="match status" value="1"/>
</dbReference>
<dbReference type="Proteomes" id="UP001198151">
    <property type="component" value="Unassembled WGS sequence"/>
</dbReference>
<sequence length="285" mass="31227">MERCRLPLRQRENRRADRGILCAGSKAAPFTDSDGSGYSLAKKLGHRLIPVLPVLVQLQCEGDFFRSVSGVRADGEVSVWSDGTCIAKDRGEIQLAAYGISGIPVFQVSRYVSRLLYEKKSPSAVLDFLPDFTAEQTKAFLKARANTRPEKPASMFLIGLFHKKLSDLWVKMAGIPREKKAADLTEKEISLLTDLIKELCVRVTGTNSFEQAQVCCGGIDTREVDQKTMESLLVPGLHFAGEILDVDGMCGGYNLQWAWASGYAAGKAAATWTGMKNKSSDIPSE</sequence>
<evidence type="ECO:0000313" key="4">
    <source>
        <dbReference type="Proteomes" id="UP001198151"/>
    </source>
</evidence>
<reference evidence="3 4" key="1">
    <citation type="submission" date="2021-10" db="EMBL/GenBank/DDBJ databases">
        <title>Anaerobic single-cell dispensing facilitates the cultivation of human gut bacteria.</title>
        <authorList>
            <person name="Afrizal A."/>
        </authorList>
    </citation>
    <scope>NUCLEOTIDE SEQUENCE [LARGE SCALE GENOMIC DNA]</scope>
    <source>
        <strain evidence="3 4">CLA-AA-H200</strain>
    </source>
</reference>
<evidence type="ECO:0000313" key="3">
    <source>
        <dbReference type="EMBL" id="MCC2253197.1"/>
    </source>
</evidence>
<evidence type="ECO:0000259" key="1">
    <source>
        <dbReference type="Pfam" id="PF03486"/>
    </source>
</evidence>